<dbReference type="Proteomes" id="UP000706926">
    <property type="component" value="Unassembled WGS sequence"/>
</dbReference>
<sequence length="379" mass="43456">MLKLREEQITLWDSIISESVWSLPEELAKIDALLDDERFMQPFLEKHHTRRGRPTKAIETFLRLMYLKRRYNFGYESLVQEVGDSLTWRRFCRIPIDEKMPDPTTLIKARQRYGEEWVEQLNELLLQKLDEAKVLKHRKLRTDTTVVESDVHHPTDATLLQDGVKVITRLVGKIRKVASEATRNFEDKNSEVKQHILSIAKLLRRRTQQSWDELNAITEQVVAMTEDVCQKSTAVMNLTKDKGKASVKAMKEKLGEAITLTQKLVDQAKQVVSGNRIIPDRIVSFFDPEARPIKKGKLSKSAEFGYKARIDETENGFVTGYELYKGNPSDDEMLVPAVVQHKERFGSVPRAVATDRGFGSKKNESTLAELGVTRISTPF</sequence>
<name>A0ABS4FHY9_9BACL</name>
<dbReference type="Pfam" id="PF05598">
    <property type="entry name" value="DUF772"/>
    <property type="match status" value="1"/>
</dbReference>
<comment type="caution">
    <text evidence="2">The sequence shown here is derived from an EMBL/GenBank/DDBJ whole genome shotgun (WGS) entry which is preliminary data.</text>
</comment>
<feature type="domain" description="Transposase InsH N-terminal" evidence="1">
    <location>
        <begin position="26"/>
        <end position="112"/>
    </location>
</feature>
<dbReference type="NCBIfam" id="NF033593">
    <property type="entry name" value="transpos_ISNCY_1"/>
    <property type="match status" value="1"/>
</dbReference>
<dbReference type="EMBL" id="JAGGKI010000017">
    <property type="protein sequence ID" value="MBP1895871.1"/>
    <property type="molecule type" value="Genomic_DNA"/>
</dbReference>
<dbReference type="PANTHER" id="PTHR33803:SF3">
    <property type="entry name" value="BLL1974 PROTEIN"/>
    <property type="match status" value="1"/>
</dbReference>
<proteinExistence type="predicted"/>
<accession>A0ABS4FHY9</accession>
<protein>
    <submittedName>
        <fullName evidence="2">IS5 family transposase</fullName>
    </submittedName>
</protein>
<evidence type="ECO:0000313" key="3">
    <source>
        <dbReference type="Proteomes" id="UP000706926"/>
    </source>
</evidence>
<reference evidence="2 3" key="1">
    <citation type="submission" date="2021-03" db="EMBL/GenBank/DDBJ databases">
        <title>Genomic Encyclopedia of Type Strains, Phase IV (KMG-IV): sequencing the most valuable type-strain genomes for metagenomic binning, comparative biology and taxonomic classification.</title>
        <authorList>
            <person name="Goeker M."/>
        </authorList>
    </citation>
    <scope>NUCLEOTIDE SEQUENCE [LARGE SCALE GENOMIC DNA]</scope>
    <source>
        <strain evidence="2 3">DSM 15596</strain>
    </source>
</reference>
<dbReference type="PANTHER" id="PTHR33803">
    <property type="entry name" value="IS1478 TRANSPOSASE"/>
    <property type="match status" value="1"/>
</dbReference>
<evidence type="ECO:0000313" key="2">
    <source>
        <dbReference type="EMBL" id="MBP1895871.1"/>
    </source>
</evidence>
<organism evidence="2 3">
    <name type="scientific">Paenibacillus lactis</name>
    <dbReference type="NCBI Taxonomy" id="228574"/>
    <lineage>
        <taxon>Bacteria</taxon>
        <taxon>Bacillati</taxon>
        <taxon>Bacillota</taxon>
        <taxon>Bacilli</taxon>
        <taxon>Bacillales</taxon>
        <taxon>Paenibacillaceae</taxon>
        <taxon>Paenibacillus</taxon>
    </lineage>
</organism>
<gene>
    <name evidence="2" type="ORF">J2Z18_004981</name>
</gene>
<keyword evidence="3" id="KW-1185">Reference proteome</keyword>
<dbReference type="InterPro" id="IPR008490">
    <property type="entry name" value="Transposase_InsH_N"/>
</dbReference>
<evidence type="ECO:0000259" key="1">
    <source>
        <dbReference type="Pfam" id="PF05598"/>
    </source>
</evidence>